<dbReference type="Proteomes" id="UP000717515">
    <property type="component" value="Unassembled WGS sequence"/>
</dbReference>
<reference evidence="4" key="1">
    <citation type="submission" date="2021-07" db="EMBL/GenBank/DDBJ databases">
        <title>Draft genome of Mortierella alpina, strain LL118, isolated from an aspen leaf litter sample.</title>
        <authorList>
            <person name="Yang S."/>
            <person name="Vinatzer B.A."/>
        </authorList>
    </citation>
    <scope>NUCLEOTIDE SEQUENCE</scope>
    <source>
        <strain evidence="4">LL118</strain>
    </source>
</reference>
<proteinExistence type="predicted"/>
<dbReference type="PROSITE" id="PS50005">
    <property type="entry name" value="TPR"/>
    <property type="match status" value="1"/>
</dbReference>
<dbReference type="InterPro" id="IPR055496">
    <property type="entry name" value="DUF7068"/>
</dbReference>
<dbReference type="SUPFAM" id="SSF48371">
    <property type="entry name" value="ARM repeat"/>
    <property type="match status" value="2"/>
</dbReference>
<feature type="domain" description="NACHT" evidence="3">
    <location>
        <begin position="673"/>
        <end position="800"/>
    </location>
</feature>
<evidence type="ECO:0000313" key="5">
    <source>
        <dbReference type="Proteomes" id="UP000717515"/>
    </source>
</evidence>
<feature type="non-terminal residue" evidence="4">
    <location>
        <position position="1"/>
    </location>
</feature>
<evidence type="ECO:0000256" key="1">
    <source>
        <dbReference type="PROSITE-ProRule" id="PRU00339"/>
    </source>
</evidence>
<dbReference type="InterPro" id="IPR011989">
    <property type="entry name" value="ARM-like"/>
</dbReference>
<feature type="region of interest" description="Disordered" evidence="2">
    <location>
        <begin position="1"/>
        <end position="23"/>
    </location>
</feature>
<evidence type="ECO:0000313" key="4">
    <source>
        <dbReference type="EMBL" id="KAG9322198.1"/>
    </source>
</evidence>
<dbReference type="Pfam" id="PF23238">
    <property type="entry name" value="DUF7068"/>
    <property type="match status" value="1"/>
</dbReference>
<dbReference type="InterPro" id="IPR027417">
    <property type="entry name" value="P-loop_NTPase"/>
</dbReference>
<dbReference type="Gene3D" id="3.40.50.300">
    <property type="entry name" value="P-loop containing nucleotide triphosphate hydrolases"/>
    <property type="match status" value="1"/>
</dbReference>
<dbReference type="InterPro" id="IPR007111">
    <property type="entry name" value="NACHT_NTPase"/>
</dbReference>
<feature type="repeat" description="TPR" evidence="1">
    <location>
        <begin position="30"/>
        <end position="63"/>
    </location>
</feature>
<dbReference type="PANTHER" id="PTHR46312">
    <property type="entry name" value="NACHT DOMAIN-CONTAINING PROTEIN"/>
    <property type="match status" value="1"/>
</dbReference>
<dbReference type="Pfam" id="PF13646">
    <property type="entry name" value="HEAT_2"/>
    <property type="match status" value="1"/>
</dbReference>
<evidence type="ECO:0000259" key="3">
    <source>
        <dbReference type="PROSITE" id="PS50837"/>
    </source>
</evidence>
<name>A0A9P8A038_MORAP</name>
<dbReference type="EMBL" id="JAIFTL010000160">
    <property type="protein sequence ID" value="KAG9322198.1"/>
    <property type="molecule type" value="Genomic_DNA"/>
</dbReference>
<dbReference type="AlphaFoldDB" id="A0A9P8A038"/>
<keyword evidence="1" id="KW-0802">TPR repeat</keyword>
<accession>A0A9P8A038</accession>
<dbReference type="Pfam" id="PF05729">
    <property type="entry name" value="NACHT"/>
    <property type="match status" value="1"/>
</dbReference>
<comment type="caution">
    <text evidence="4">The sequence shown here is derived from an EMBL/GenBank/DDBJ whole genome shotgun (WGS) entry which is preliminary data.</text>
</comment>
<organism evidence="4 5">
    <name type="scientific">Mortierella alpina</name>
    <name type="common">Oleaginous fungus</name>
    <name type="synonym">Mortierella renispora</name>
    <dbReference type="NCBI Taxonomy" id="64518"/>
    <lineage>
        <taxon>Eukaryota</taxon>
        <taxon>Fungi</taxon>
        <taxon>Fungi incertae sedis</taxon>
        <taxon>Mucoromycota</taxon>
        <taxon>Mortierellomycotina</taxon>
        <taxon>Mortierellomycetes</taxon>
        <taxon>Mortierellales</taxon>
        <taxon>Mortierellaceae</taxon>
        <taxon>Mortierella</taxon>
    </lineage>
</organism>
<dbReference type="SUPFAM" id="SSF52540">
    <property type="entry name" value="P-loop containing nucleoside triphosphate hydrolases"/>
    <property type="match status" value="1"/>
</dbReference>
<protein>
    <recommendedName>
        <fullName evidence="3">NACHT domain-containing protein</fullName>
    </recommendedName>
</protein>
<dbReference type="Gene3D" id="1.25.10.10">
    <property type="entry name" value="Leucine-rich Repeat Variant"/>
    <property type="match status" value="1"/>
</dbReference>
<dbReference type="PROSITE" id="PS50837">
    <property type="entry name" value="NACHT"/>
    <property type="match status" value="1"/>
</dbReference>
<dbReference type="InterPro" id="IPR019734">
    <property type="entry name" value="TPR_rpt"/>
</dbReference>
<dbReference type="InterPro" id="IPR056251">
    <property type="entry name" value="Arm_rpt_dom"/>
</dbReference>
<dbReference type="PANTHER" id="PTHR46312:SF2">
    <property type="entry name" value="NUCLEOTIDE-BINDING OLIGOMERIZATION DOMAIN-CONTAINING PROTEIN 2-LIKE"/>
    <property type="match status" value="1"/>
</dbReference>
<gene>
    <name evidence="4" type="ORF">KVV02_007580</name>
</gene>
<sequence>MNSSTMAHKESGAPVSRRISKVTDRQLQQGLEAIKKGDEYRDRGDFDKAKAKYEKATDLYPSEAHDRLAILPLCKASMEGSDPDRFIPAGWRARAHNAKEKVKRVWKHPSPIPALQQSFFPRPSFSTQSTQSTVASLAISDSQSTFMSISTCTTISSPSTMGAPSTSKSEPAVSDFGTVSDVRSLTAAYKTADEGAREIIGQQVYDIIKEFGLRQVTFDTVQELVVLADIHDRDIFLNLVTEILGVLKDKPLLSGITLQGLAVILDSFPDDIDLGSLQGAFVEILASLQDRLRGIRTANNDLQLVPLLSALNALLDAMVRRKVFGLDREAVYNDLRTLLTGLTSHSNVMVCFQALYAKQALAIIGNDESLPMSVFRRGKLAFVLAGNVSSMATKFDLASAESAYQNIKEIFDVSFQDRWYQGLIYVDYLVGQCSWWQLEDFVLHSKFQADVCFQLGVVLRLEQIAVVQMDVAVRDGAIKLLTALGENPLPLVPEMVQSTLRRLETLKSSMDGTKDDVATLKTYEDDPRPVWDPAWLAAPKGILFNAVQNRDRRDATMDTMPATLDTILQAVVISTPSLKDVHSALKAYYEQDLVILRVSGDKLPLETCFVNLAIVEAPAQREKDKQDLKKQAAVFHRIPSSEAVGQVDMLKPIPLEELFNKRKLRDGKEDVPKVILVQGRAGVGKTTLCKKLVHAHQTGLWGDRFDTVLWLPLRQIKAFRARTLEDLFREKFFSQGSKKEGKALARALETCAKNHRVLFVLDGLDEIAKDTRCDDGLALRTFLKTLLAQQHVVITSRPSGVDRSLLPTIDLELETIGFSQQNVSDFLTKVLEPEAVKTVRDFIRRTPLMQGLVNIPVQLDVICFSWDKLPTDGPAITMTELYQLMVRKLWYKDALRLRKSARGEALTKDHINQLESQEIDELVATEMQHLGYLAFKGLTNDHQIEFDEKTLRCAFRDLERYRTTVNDRHLPPQLLEMMKQTSFLHTADANLDTSKSGSLQSWYFLHLTFQEYFAATWVAQHFQQQNSTGMQGYFAAIRSAQDLHQPLPAGMMTVEQAKAFVQEHKYNPRYEIMWWMVAGLLEGEALKDFFDLLQGAPRDLIGGRHQQILASCLNEARARLDRTTVATLDAELLKWLHYEIQTCRGDYDESMLGSQSAFPETLLVQNLDLRSLSKVILVKTLGVRPSLSDAAIESLIGALEDEDASVRSSAVWALSKQSTMSEAAIQSLIGALKDKDASVRSSAASA</sequence>
<dbReference type="SMART" id="SM00382">
    <property type="entry name" value="AAA"/>
    <property type="match status" value="1"/>
</dbReference>
<dbReference type="Pfam" id="PF23948">
    <property type="entry name" value="ARM_5"/>
    <property type="match status" value="1"/>
</dbReference>
<dbReference type="InterPro" id="IPR003593">
    <property type="entry name" value="AAA+_ATPase"/>
</dbReference>
<evidence type="ECO:0000256" key="2">
    <source>
        <dbReference type="SAM" id="MobiDB-lite"/>
    </source>
</evidence>
<dbReference type="InterPro" id="IPR016024">
    <property type="entry name" value="ARM-type_fold"/>
</dbReference>